<dbReference type="InterPro" id="IPR016084">
    <property type="entry name" value="Haem_Oase-like_multi-hlx"/>
</dbReference>
<reference evidence="1" key="1">
    <citation type="submission" date="2024-06" db="EMBL/GenBank/DDBJ databases">
        <title>Draft genome sequence of Microbacterium sp. strain A8/3-1, isolated from Oxytropis tragacanthoides Fisch. ex DC. Root nodules in the Altai region of Russia.</title>
        <authorList>
            <person name="Sazanova A."/>
            <person name="Guro P."/>
            <person name="Kuznetsova I."/>
            <person name="Belimov A."/>
            <person name="Safronova V."/>
        </authorList>
    </citation>
    <scope>NUCLEOTIDE SEQUENCE</scope>
    <source>
        <strain evidence="1">A8/3-1</strain>
    </source>
</reference>
<dbReference type="RefSeq" id="WP_350351335.1">
    <property type="nucleotide sequence ID" value="NZ_CP158357.1"/>
</dbReference>
<sequence length="347" mass="37004">MTATALVADTAVPFAARGPLSDAVIRALTGAGGDAEHSALALGAVAESVDVIRDDDIQVALFLLYSSAYGSLPGLDADLEWDPHLLTTRRILEDAFERAVRESVPMPELPEPTVDAVGRALFALAAADTGPSLSRYFAKKATREQAEEMLMQRSVYTLREADPHSWAIPRLTGRAKAALVEIQADEYGGGRPQRVHAVLFANAMRAAGLDATYGAYIDDVPAITLASFNMMSMFGLNRRLVGAIVGHLAAFEMTSSIPCKLYADGLRRLGFDQDVMEYFDEHIEADAVHEQIAARDLAGGLAEDRPELLADIMFGAAACLTIDGLSGAHMLDAWAAGESSLRGSVPA</sequence>
<evidence type="ECO:0000313" key="1">
    <source>
        <dbReference type="EMBL" id="XBX77936.1"/>
    </source>
</evidence>
<name>A0AAU7VVX6_9MICO</name>
<dbReference type="SMART" id="SM01236">
    <property type="entry name" value="Haem_oxygenase_2"/>
    <property type="match status" value="1"/>
</dbReference>
<dbReference type="SUPFAM" id="SSF48613">
    <property type="entry name" value="Heme oxygenase-like"/>
    <property type="match status" value="1"/>
</dbReference>
<gene>
    <name evidence="1" type="ORF">ABS642_18780</name>
</gene>
<dbReference type="Gene3D" id="1.20.910.10">
    <property type="entry name" value="Heme oxygenase-like"/>
    <property type="match status" value="1"/>
</dbReference>
<proteinExistence type="predicted"/>
<dbReference type="Pfam" id="PF14518">
    <property type="entry name" value="Haem_oxygenas_2"/>
    <property type="match status" value="1"/>
</dbReference>
<organism evidence="1">
    <name type="scientific">Microbacterium sp. A8/3-1</name>
    <dbReference type="NCBI Taxonomy" id="3160749"/>
    <lineage>
        <taxon>Bacteria</taxon>
        <taxon>Bacillati</taxon>
        <taxon>Actinomycetota</taxon>
        <taxon>Actinomycetes</taxon>
        <taxon>Micrococcales</taxon>
        <taxon>Microbacteriaceae</taxon>
        <taxon>Microbacterium</taxon>
    </lineage>
</organism>
<protein>
    <submittedName>
        <fullName evidence="1">Iron-containing redox enzyme family protein</fullName>
    </submittedName>
</protein>
<dbReference type="EMBL" id="CP158357">
    <property type="protein sequence ID" value="XBX77936.1"/>
    <property type="molecule type" value="Genomic_DNA"/>
</dbReference>
<accession>A0AAU7VVX6</accession>
<dbReference type="AlphaFoldDB" id="A0AAU7VVX6"/>